<name>A0A7Z7J0N4_XANCH</name>
<evidence type="ECO:0000313" key="3">
    <source>
        <dbReference type="Proteomes" id="UP000234345"/>
    </source>
</evidence>
<protein>
    <submittedName>
        <fullName evidence="2">Uncharacterized protein</fullName>
    </submittedName>
</protein>
<sequence>MTRQSNQNQNRQTETVGIANDGPGVLKIHRWKRDGLAGASGFSPLAGYSSICGAKFTKSVTATRIGDCCRRCFPTGIPNEGGSP</sequence>
<feature type="region of interest" description="Disordered" evidence="1">
    <location>
        <begin position="1"/>
        <end position="22"/>
    </location>
</feature>
<dbReference type="Proteomes" id="UP000234345">
    <property type="component" value="Unassembled WGS sequence"/>
</dbReference>
<proteinExistence type="predicted"/>
<accession>A0A7Z7J0N4</accession>
<dbReference type="AlphaFoldDB" id="A0A7Z7J0N4"/>
<gene>
    <name evidence="2" type="ORF">XFF6991_30134</name>
</gene>
<comment type="caution">
    <text evidence="2">The sequence shown here is derived from an EMBL/GenBank/DDBJ whole genome shotgun (WGS) entry which is preliminary data.</text>
</comment>
<dbReference type="EMBL" id="OCZC01000056">
    <property type="protein sequence ID" value="SOO23814.1"/>
    <property type="molecule type" value="Genomic_DNA"/>
</dbReference>
<organism evidence="2 3">
    <name type="scientific">Xanthomonas campestris pv. phaseoli</name>
    <dbReference type="NCBI Taxonomy" id="317013"/>
    <lineage>
        <taxon>Bacteria</taxon>
        <taxon>Pseudomonadati</taxon>
        <taxon>Pseudomonadota</taxon>
        <taxon>Gammaproteobacteria</taxon>
        <taxon>Lysobacterales</taxon>
        <taxon>Lysobacteraceae</taxon>
        <taxon>Xanthomonas</taxon>
    </lineage>
</organism>
<feature type="compositionally biased region" description="Low complexity" evidence="1">
    <location>
        <begin position="1"/>
        <end position="12"/>
    </location>
</feature>
<reference evidence="2 3" key="1">
    <citation type="submission" date="2017-10" db="EMBL/GenBank/DDBJ databases">
        <authorList>
            <person name="Regsiter A."/>
            <person name="William W."/>
        </authorList>
    </citation>
    <scope>NUCLEOTIDE SEQUENCE [LARGE SCALE GENOMIC DNA]</scope>
    <source>
        <strain evidence="2 3">CFBP6991</strain>
    </source>
</reference>
<evidence type="ECO:0000256" key="1">
    <source>
        <dbReference type="SAM" id="MobiDB-lite"/>
    </source>
</evidence>
<dbReference type="RefSeq" id="WP_101898390.1">
    <property type="nucleotide sequence ID" value="NZ_OCZC01000056.1"/>
</dbReference>
<evidence type="ECO:0000313" key="2">
    <source>
        <dbReference type="EMBL" id="SOO23814.1"/>
    </source>
</evidence>